<keyword evidence="1" id="KW-0812">Transmembrane</keyword>
<proteinExistence type="predicted"/>
<dbReference type="EMBL" id="BSNN01000008">
    <property type="protein sequence ID" value="GLQ36250.1"/>
    <property type="molecule type" value="Genomic_DNA"/>
</dbReference>
<comment type="caution">
    <text evidence="2">The sequence shown here is derived from an EMBL/GenBank/DDBJ whole genome shotgun (WGS) entry which is preliminary data.</text>
</comment>
<sequence length="179" mass="20140">MDKASPLRIASMRLLFIGLCFMVIFMQLIPISMTPQSIVWPDVILLAALALVIRRPSYVPFWALGIVFLLCDFLLSRPLGLNSFLGLIVSEMVRRNRAAFREMVFLVEWASVAGLLLGAAIAKEALLFLTFSDVTPWFDWLIQLGVSILCYPLMVITVSTLFWAWKSQPPISKVFGRAT</sequence>
<evidence type="ECO:0008006" key="4">
    <source>
        <dbReference type="Google" id="ProtNLM"/>
    </source>
</evidence>
<gene>
    <name evidence="2" type="ORF">GCM10007939_25340</name>
</gene>
<feature type="transmembrane region" description="Helical" evidence="1">
    <location>
        <begin position="12"/>
        <end position="31"/>
    </location>
</feature>
<organism evidence="2 3">
    <name type="scientific">Amylibacter marinus</name>
    <dbReference type="NCBI Taxonomy" id="1475483"/>
    <lineage>
        <taxon>Bacteria</taxon>
        <taxon>Pseudomonadati</taxon>
        <taxon>Pseudomonadota</taxon>
        <taxon>Alphaproteobacteria</taxon>
        <taxon>Rhodobacterales</taxon>
        <taxon>Paracoccaceae</taxon>
        <taxon>Amylibacter</taxon>
    </lineage>
</organism>
<protein>
    <recommendedName>
        <fullName evidence="4">Rod shape-determining protein MreD</fullName>
    </recommendedName>
</protein>
<dbReference type="Proteomes" id="UP001156694">
    <property type="component" value="Unassembled WGS sequence"/>
</dbReference>
<feature type="transmembrane region" description="Helical" evidence="1">
    <location>
        <begin position="103"/>
        <end position="122"/>
    </location>
</feature>
<name>A0ABQ5VY95_9RHOB</name>
<evidence type="ECO:0000313" key="2">
    <source>
        <dbReference type="EMBL" id="GLQ36250.1"/>
    </source>
</evidence>
<feature type="transmembrane region" description="Helical" evidence="1">
    <location>
        <begin position="142"/>
        <end position="165"/>
    </location>
</feature>
<feature type="transmembrane region" description="Helical" evidence="1">
    <location>
        <begin position="61"/>
        <end position="82"/>
    </location>
</feature>
<keyword evidence="1" id="KW-0472">Membrane</keyword>
<dbReference type="RefSeq" id="WP_284379919.1">
    <property type="nucleotide sequence ID" value="NZ_BSNN01000008.1"/>
</dbReference>
<reference evidence="3" key="1">
    <citation type="journal article" date="2019" name="Int. J. Syst. Evol. Microbiol.">
        <title>The Global Catalogue of Microorganisms (GCM) 10K type strain sequencing project: providing services to taxonomists for standard genome sequencing and annotation.</title>
        <authorList>
            <consortium name="The Broad Institute Genomics Platform"/>
            <consortium name="The Broad Institute Genome Sequencing Center for Infectious Disease"/>
            <person name="Wu L."/>
            <person name="Ma J."/>
        </authorList>
    </citation>
    <scope>NUCLEOTIDE SEQUENCE [LARGE SCALE GENOMIC DNA]</scope>
    <source>
        <strain evidence="3">NBRC 110140</strain>
    </source>
</reference>
<accession>A0ABQ5VY95</accession>
<keyword evidence="3" id="KW-1185">Reference proteome</keyword>
<evidence type="ECO:0000313" key="3">
    <source>
        <dbReference type="Proteomes" id="UP001156694"/>
    </source>
</evidence>
<keyword evidence="1" id="KW-1133">Transmembrane helix</keyword>
<evidence type="ECO:0000256" key="1">
    <source>
        <dbReference type="SAM" id="Phobius"/>
    </source>
</evidence>